<evidence type="ECO:0000256" key="5">
    <source>
        <dbReference type="ARBA" id="ARBA00022692"/>
    </source>
</evidence>
<dbReference type="FunCoup" id="A0A170AQ08">
    <property type="interactions" value="285"/>
</dbReference>
<evidence type="ECO:0000256" key="15">
    <source>
        <dbReference type="SAM" id="Phobius"/>
    </source>
</evidence>
<comment type="cofactor">
    <cofactor evidence="14">
        <name>Fe(2+)</name>
        <dbReference type="ChEBI" id="CHEBI:29033"/>
    </cofactor>
    <text evidence="14">Expected to bind 2 Fe(2+) ions per subunit.</text>
</comment>
<dbReference type="Gene3D" id="3.10.120.10">
    <property type="entry name" value="Cytochrome b5-like heme/steroid binding domain"/>
    <property type="match status" value="1"/>
</dbReference>
<dbReference type="InterPro" id="IPR015876">
    <property type="entry name" value="Acyl-CoA_DS"/>
</dbReference>
<dbReference type="PROSITE" id="PS50255">
    <property type="entry name" value="CYTOCHROME_B5_2"/>
    <property type="match status" value="1"/>
</dbReference>
<evidence type="ECO:0000259" key="16">
    <source>
        <dbReference type="PROSITE" id="PS50255"/>
    </source>
</evidence>
<keyword evidence="5 15" id="KW-0812">Transmembrane</keyword>
<comment type="function">
    <text evidence="14">Stearoyl-CoA desaturase that utilizes O(2) and electrons from reduced cytochrome b5 to introduce the first double bond into saturated fatty acyl-CoA substrates.</text>
</comment>
<feature type="domain" description="Cytochrome b5 heme-binding" evidence="16">
    <location>
        <begin position="333"/>
        <end position="412"/>
    </location>
</feature>
<dbReference type="EC" id="1.14.19.1" evidence="14"/>
<keyword evidence="18" id="KW-1185">Reference proteome</keyword>
<proteinExistence type="inferred from homology"/>
<keyword evidence="13 14" id="KW-0275">Fatty acid biosynthesis</keyword>
<evidence type="ECO:0000256" key="7">
    <source>
        <dbReference type="ARBA" id="ARBA00022832"/>
    </source>
</evidence>
<evidence type="ECO:0000313" key="18">
    <source>
        <dbReference type="Proteomes" id="UP000078561"/>
    </source>
</evidence>
<dbReference type="GO" id="GO:0006636">
    <property type="term" value="P:unsaturated fatty acid biosynthetic process"/>
    <property type="evidence" value="ECO:0007669"/>
    <property type="project" value="UniProtKB-UniRule"/>
</dbReference>
<keyword evidence="10 14" id="KW-0408">Iron</keyword>
<keyword evidence="8 15" id="KW-1133">Transmembrane helix</keyword>
<dbReference type="Pfam" id="PF00173">
    <property type="entry name" value="Cyt-b5"/>
    <property type="match status" value="1"/>
</dbReference>
<dbReference type="PROSITE" id="PS00476">
    <property type="entry name" value="FATTY_ACID_DESATUR_1"/>
    <property type="match status" value="1"/>
</dbReference>
<dbReference type="EMBL" id="LT554871">
    <property type="protein sequence ID" value="SAM07929.1"/>
    <property type="molecule type" value="Genomic_DNA"/>
</dbReference>
<reference evidence="17" key="1">
    <citation type="submission" date="2016-04" db="EMBL/GenBank/DDBJ databases">
        <authorList>
            <person name="Evans L.H."/>
            <person name="Alamgir A."/>
            <person name="Owens N."/>
            <person name="Weber N.D."/>
            <person name="Virtaneva K."/>
            <person name="Barbian K."/>
            <person name="Babar A."/>
            <person name="Rosenke K."/>
        </authorList>
    </citation>
    <scope>NUCLEOTIDE SEQUENCE [LARGE SCALE GENOMIC DNA]</scope>
    <source>
        <strain evidence="17">CBS 101.48</strain>
    </source>
</reference>
<dbReference type="InterPro" id="IPR001199">
    <property type="entry name" value="Cyt_B5-like_heme/steroid-bd"/>
</dbReference>
<dbReference type="AlphaFoldDB" id="A0A170AQ08"/>
<name>A0A170AQ08_ABSGL</name>
<keyword evidence="6 14" id="KW-0479">Metal-binding</keyword>
<dbReference type="InterPro" id="IPR036400">
    <property type="entry name" value="Cyt_B5-like_heme/steroid_sf"/>
</dbReference>
<evidence type="ECO:0000256" key="2">
    <source>
        <dbReference type="ARBA" id="ARBA00009295"/>
    </source>
</evidence>
<keyword evidence="12 15" id="KW-0472">Membrane</keyword>
<evidence type="ECO:0000256" key="11">
    <source>
        <dbReference type="ARBA" id="ARBA00023098"/>
    </source>
</evidence>
<dbReference type="PANTHER" id="PTHR11351:SF31">
    <property type="entry name" value="DESATURASE 1, ISOFORM A-RELATED"/>
    <property type="match status" value="1"/>
</dbReference>
<dbReference type="CDD" id="cd03505">
    <property type="entry name" value="Delta9-FADS-like"/>
    <property type="match status" value="1"/>
</dbReference>
<evidence type="ECO:0000256" key="1">
    <source>
        <dbReference type="ARBA" id="ARBA00004141"/>
    </source>
</evidence>
<dbReference type="STRING" id="4829.A0A170AQ08"/>
<dbReference type="OrthoDB" id="10260134at2759"/>
<keyword evidence="3 14" id="KW-0444">Lipid biosynthesis</keyword>
<evidence type="ECO:0000256" key="6">
    <source>
        <dbReference type="ARBA" id="ARBA00022723"/>
    </source>
</evidence>
<dbReference type="InterPro" id="IPR005804">
    <property type="entry name" value="FA_desaturase_dom"/>
</dbReference>
<evidence type="ECO:0000256" key="8">
    <source>
        <dbReference type="ARBA" id="ARBA00022989"/>
    </source>
</evidence>
<dbReference type="GO" id="GO:0005506">
    <property type="term" value="F:iron ion binding"/>
    <property type="evidence" value="ECO:0007669"/>
    <property type="project" value="TreeGrafter"/>
</dbReference>
<dbReference type="InterPro" id="IPR001522">
    <property type="entry name" value="FADS-1_CS"/>
</dbReference>
<dbReference type="InParanoid" id="A0A170AQ08"/>
<keyword evidence="9 14" id="KW-0560">Oxidoreductase</keyword>
<dbReference type="Pfam" id="PF00487">
    <property type="entry name" value="FA_desaturase"/>
    <property type="match status" value="1"/>
</dbReference>
<dbReference type="PROSITE" id="PS00191">
    <property type="entry name" value="CYTOCHROME_B5_1"/>
    <property type="match status" value="1"/>
</dbReference>
<evidence type="ECO:0000256" key="13">
    <source>
        <dbReference type="ARBA" id="ARBA00023160"/>
    </source>
</evidence>
<keyword evidence="4 14" id="KW-0349">Heme</keyword>
<dbReference type="GO" id="GO:0020037">
    <property type="term" value="F:heme binding"/>
    <property type="evidence" value="ECO:0007669"/>
    <property type="project" value="InterPro"/>
</dbReference>
<sequence>MVYAYTKSEDRKPPLARTKLPPLFDEKVTFSNWYRFVHWRRSSLFVLSPLVALYGMATTELQTKTLVWAVVYYFMTGIGITAGYHRLFAHRAYIASWPLKLYLTCAGSGTVEGSIAWWTRDHRAHHRWTDTDKDPYSAHRGFFFSHIGWTLIDRPKSRLGYADMTDLNADPLVRFQDKYYYLFALFFGVVLSTIVAGLGWNDFRGGFFYATITRMCFMHHSTFCVNSLAHIMGETPFDDHHTPRDHWLTAMVTFGEGYHNFHHEFPQDYRNAIKWYQYDPSKWLIKTCFYFGLAHDLKTFPSNEVNKGMVQMKEKKLLAERRQLAFGTPLEDLPIYTWEEYQHLVLRDNKKWILIEGILYDVCDFMHDHPGGSKYLSTALGKDMTTGFNGALYNHSNAARNLLTNFRCGVLKNGMQIMTDEPIPQGPLDSKNV</sequence>
<dbReference type="Proteomes" id="UP000078561">
    <property type="component" value="Unassembled WGS sequence"/>
</dbReference>
<dbReference type="SMART" id="SM01117">
    <property type="entry name" value="Cyt-b5"/>
    <property type="match status" value="1"/>
</dbReference>
<dbReference type="PRINTS" id="PR00363">
    <property type="entry name" value="CYTOCHROMEB5"/>
</dbReference>
<evidence type="ECO:0000256" key="14">
    <source>
        <dbReference type="PIRNR" id="PIRNR000345"/>
    </source>
</evidence>
<comment type="subcellular location">
    <subcellularLocation>
        <location evidence="1">Membrane</location>
        <topology evidence="1">Multi-pass membrane protein</topology>
    </subcellularLocation>
</comment>
<dbReference type="PIRSF" id="PIRSF000345">
    <property type="entry name" value="OLE1"/>
    <property type="match status" value="1"/>
</dbReference>
<protein>
    <recommendedName>
        <fullName evidence="14">Acyl-CoA desaturase</fullName>
        <ecNumber evidence="14">1.14.19.1</ecNumber>
    </recommendedName>
</protein>
<feature type="transmembrane region" description="Helical" evidence="15">
    <location>
        <begin position="179"/>
        <end position="200"/>
    </location>
</feature>
<keyword evidence="11 14" id="KW-0443">Lipid metabolism</keyword>
<keyword evidence="14" id="KW-0813">Transport</keyword>
<comment type="catalytic activity">
    <reaction evidence="14">
        <text>octadecanoyl-CoA + 2 Fe(II)-[cytochrome b5] + O2 + 2 H(+) = (9Z)-octadecenoyl-CoA + 2 Fe(III)-[cytochrome b5] + 2 H2O</text>
        <dbReference type="Rhea" id="RHEA:19721"/>
        <dbReference type="Rhea" id="RHEA-COMP:10438"/>
        <dbReference type="Rhea" id="RHEA-COMP:10439"/>
        <dbReference type="ChEBI" id="CHEBI:15377"/>
        <dbReference type="ChEBI" id="CHEBI:15378"/>
        <dbReference type="ChEBI" id="CHEBI:15379"/>
        <dbReference type="ChEBI" id="CHEBI:29033"/>
        <dbReference type="ChEBI" id="CHEBI:29034"/>
        <dbReference type="ChEBI" id="CHEBI:57387"/>
        <dbReference type="ChEBI" id="CHEBI:57394"/>
        <dbReference type="EC" id="1.14.19.1"/>
    </reaction>
</comment>
<dbReference type="OMA" id="IRWWSAN"/>
<evidence type="ECO:0000256" key="10">
    <source>
        <dbReference type="ARBA" id="ARBA00023004"/>
    </source>
</evidence>
<dbReference type="InterPro" id="IPR009160">
    <property type="entry name" value="Acyl-CoA_deSatase_haem/ster-bd"/>
</dbReference>
<dbReference type="GO" id="GO:0005789">
    <property type="term" value="C:endoplasmic reticulum membrane"/>
    <property type="evidence" value="ECO:0007669"/>
    <property type="project" value="TreeGrafter"/>
</dbReference>
<evidence type="ECO:0000256" key="12">
    <source>
        <dbReference type="ARBA" id="ARBA00023136"/>
    </source>
</evidence>
<comment type="similarity">
    <text evidence="2 14">Belongs to the fatty acid desaturase type 1 family.</text>
</comment>
<gene>
    <name evidence="17" type="primary">ABSGL_13587.1 scaffold 14267</name>
</gene>
<feature type="transmembrane region" description="Helical" evidence="15">
    <location>
        <begin position="42"/>
        <end position="59"/>
    </location>
</feature>
<feature type="transmembrane region" description="Helical" evidence="15">
    <location>
        <begin position="65"/>
        <end position="84"/>
    </location>
</feature>
<evidence type="ECO:0000256" key="4">
    <source>
        <dbReference type="ARBA" id="ARBA00022617"/>
    </source>
</evidence>
<dbReference type="InterPro" id="IPR018506">
    <property type="entry name" value="Cyt_B5_heme-BS"/>
</dbReference>
<keyword evidence="14" id="KW-0249">Electron transport</keyword>
<organism evidence="17">
    <name type="scientific">Absidia glauca</name>
    <name type="common">Pin mould</name>
    <dbReference type="NCBI Taxonomy" id="4829"/>
    <lineage>
        <taxon>Eukaryota</taxon>
        <taxon>Fungi</taxon>
        <taxon>Fungi incertae sedis</taxon>
        <taxon>Mucoromycota</taxon>
        <taxon>Mucoromycotina</taxon>
        <taxon>Mucoromycetes</taxon>
        <taxon>Mucorales</taxon>
        <taxon>Cunninghamellaceae</taxon>
        <taxon>Absidia</taxon>
    </lineage>
</organism>
<evidence type="ECO:0000313" key="17">
    <source>
        <dbReference type="EMBL" id="SAM07929.1"/>
    </source>
</evidence>
<evidence type="ECO:0000256" key="3">
    <source>
        <dbReference type="ARBA" id="ARBA00022516"/>
    </source>
</evidence>
<keyword evidence="7 14" id="KW-0276">Fatty acid metabolism</keyword>
<dbReference type="SUPFAM" id="SSF55856">
    <property type="entry name" value="Cytochrome b5-like heme/steroid binding domain"/>
    <property type="match status" value="1"/>
</dbReference>
<accession>A0A170AQ08</accession>
<evidence type="ECO:0000256" key="9">
    <source>
        <dbReference type="ARBA" id="ARBA00023002"/>
    </source>
</evidence>
<dbReference type="PANTHER" id="PTHR11351">
    <property type="entry name" value="ACYL-COA DESATURASE"/>
    <property type="match status" value="1"/>
</dbReference>
<dbReference type="GO" id="GO:0004768">
    <property type="term" value="F:stearoyl-CoA 9-desaturase activity"/>
    <property type="evidence" value="ECO:0007669"/>
    <property type="project" value="UniProtKB-UniRule"/>
</dbReference>
<dbReference type="PRINTS" id="PR00075">
    <property type="entry name" value="FACDDSATRASE"/>
</dbReference>